<protein>
    <submittedName>
        <fullName evidence="1">UPF0481 protein</fullName>
    </submittedName>
</protein>
<reference evidence="1 2" key="1">
    <citation type="journal article" date="2022" name="Plant J.">
        <title>Chromosome-level genome of Camellia lanceoleosa provides a valuable resource for understanding genome evolution and self-incompatibility.</title>
        <authorList>
            <person name="Gong W."/>
            <person name="Xiao S."/>
            <person name="Wang L."/>
            <person name="Liao Z."/>
            <person name="Chang Y."/>
            <person name="Mo W."/>
            <person name="Hu G."/>
            <person name="Li W."/>
            <person name="Zhao G."/>
            <person name="Zhu H."/>
            <person name="Hu X."/>
            <person name="Ji K."/>
            <person name="Xiang X."/>
            <person name="Song Q."/>
            <person name="Yuan D."/>
            <person name="Jin S."/>
            <person name="Zhang L."/>
        </authorList>
    </citation>
    <scope>NUCLEOTIDE SEQUENCE [LARGE SCALE GENOMIC DNA]</scope>
    <source>
        <strain evidence="1">SQ_2022a</strain>
    </source>
</reference>
<keyword evidence="2" id="KW-1185">Reference proteome</keyword>
<evidence type="ECO:0000313" key="1">
    <source>
        <dbReference type="EMBL" id="KAI7998317.1"/>
    </source>
</evidence>
<gene>
    <name evidence="1" type="ORF">LOK49_LG10G02740</name>
</gene>
<dbReference type="EMBL" id="CM045767">
    <property type="protein sequence ID" value="KAI7998317.1"/>
    <property type="molecule type" value="Genomic_DNA"/>
</dbReference>
<sequence>MMTVEGEGSSSHDQSVAIADQHNVLQSVVVESPPPQSQSRITNDGGESGEASGEARGESSNYTRPAHKIRRVPEMPRKKEEAHKYYHPQLVSIGPYHRNKTNLKSFEKIKIEFKSEYVRSCEPQHSENELYNKVAEVTGEARSRYAKGTTEDIDDTTFTKMMFHDGCFILQFIRWIVKNERTHMETMKSHDIALVQRDLFLLENQLPFKVLQALKSFSDFDDKLIDEFIENILRGTHLPQTSSVYDRSELLIHSEQTPDELGDLLEYTWVKNLYCGHHEYFSHGGRFPRHSARDLKMVGIRLRPYHIDLLSYIAFKSTWNGGILTLSKINIDDTTISLLMNMVAYEHCRNTCVPFFCATNYICFLDSIIDSANDVKELRHAGIISNCLGNDEEVVNVIHEMAAGLVPDCRNTCYLKVKLRIEEYHSHKGKTKIATWISEVMRDHFRSPWTAIAVLAALFALLLTAVHTYFAVFPRTDKCQESICNYLKNNTLQSNGG</sequence>
<name>A0ACC0GD33_9ERIC</name>
<proteinExistence type="predicted"/>
<accession>A0ACC0GD33</accession>
<comment type="caution">
    <text evidence="1">The sequence shown here is derived from an EMBL/GenBank/DDBJ whole genome shotgun (WGS) entry which is preliminary data.</text>
</comment>
<evidence type="ECO:0000313" key="2">
    <source>
        <dbReference type="Proteomes" id="UP001060215"/>
    </source>
</evidence>
<dbReference type="Proteomes" id="UP001060215">
    <property type="component" value="Chromosome 10"/>
</dbReference>
<organism evidence="1 2">
    <name type="scientific">Camellia lanceoleosa</name>
    <dbReference type="NCBI Taxonomy" id="1840588"/>
    <lineage>
        <taxon>Eukaryota</taxon>
        <taxon>Viridiplantae</taxon>
        <taxon>Streptophyta</taxon>
        <taxon>Embryophyta</taxon>
        <taxon>Tracheophyta</taxon>
        <taxon>Spermatophyta</taxon>
        <taxon>Magnoliopsida</taxon>
        <taxon>eudicotyledons</taxon>
        <taxon>Gunneridae</taxon>
        <taxon>Pentapetalae</taxon>
        <taxon>asterids</taxon>
        <taxon>Ericales</taxon>
        <taxon>Theaceae</taxon>
        <taxon>Camellia</taxon>
    </lineage>
</organism>